<name>A0A832M3G3_9CYAN</name>
<keyword evidence="3" id="KW-1133">Transmembrane helix</keyword>
<protein>
    <submittedName>
        <fullName evidence="4">Tetratricopeptide repeat protein</fullName>
    </submittedName>
</protein>
<dbReference type="InterPro" id="IPR011990">
    <property type="entry name" value="TPR-like_helical_dom_sf"/>
</dbReference>
<feature type="repeat" description="TPR" evidence="1">
    <location>
        <begin position="38"/>
        <end position="71"/>
    </location>
</feature>
<gene>
    <name evidence="4" type="ORF">ENR47_10290</name>
</gene>
<dbReference type="SUPFAM" id="SSF48452">
    <property type="entry name" value="TPR-like"/>
    <property type="match status" value="1"/>
</dbReference>
<proteinExistence type="predicted"/>
<evidence type="ECO:0000256" key="1">
    <source>
        <dbReference type="PROSITE-ProRule" id="PRU00339"/>
    </source>
</evidence>
<evidence type="ECO:0000313" key="4">
    <source>
        <dbReference type="EMBL" id="HGW94655.1"/>
    </source>
</evidence>
<comment type="caution">
    <text evidence="4">The sequence shown here is derived from an EMBL/GenBank/DDBJ whole genome shotgun (WGS) entry which is preliminary data.</text>
</comment>
<dbReference type="InterPro" id="IPR019734">
    <property type="entry name" value="TPR_rpt"/>
</dbReference>
<dbReference type="PROSITE" id="PS50005">
    <property type="entry name" value="TPR"/>
    <property type="match status" value="1"/>
</dbReference>
<dbReference type="EMBL" id="DSRD01000642">
    <property type="protein sequence ID" value="HGW94655.1"/>
    <property type="molecule type" value="Genomic_DNA"/>
</dbReference>
<sequence>MREDIQLYNQALDHAKQGQWQESETLLLQAIQLNSQEAEYYSLLAVSLLGLGLISRAIAYLRMAYKLNPSDPLLQHHILLLILGGSDTPLHFDIPPNTDSYVPTRPKPFTPSFGAEALPDQGISDIP</sequence>
<dbReference type="Gene3D" id="1.25.40.10">
    <property type="entry name" value="Tetratricopeptide repeat domain"/>
    <property type="match status" value="1"/>
</dbReference>
<reference evidence="4" key="1">
    <citation type="journal article" date="2020" name="mSystems">
        <title>Genome- and Community-Level Interaction Insights into Carbon Utilization and Element Cycling Functions of Hydrothermarchaeota in Hydrothermal Sediment.</title>
        <authorList>
            <person name="Zhou Z."/>
            <person name="Liu Y."/>
            <person name="Xu W."/>
            <person name="Pan J."/>
            <person name="Luo Z.H."/>
            <person name="Li M."/>
        </authorList>
    </citation>
    <scope>NUCLEOTIDE SEQUENCE [LARGE SCALE GENOMIC DNA]</scope>
    <source>
        <strain evidence="4">SpSt-402</strain>
    </source>
</reference>
<keyword evidence="3" id="KW-0812">Transmembrane</keyword>
<keyword evidence="1" id="KW-0802">TPR repeat</keyword>
<dbReference type="SMART" id="SM00028">
    <property type="entry name" value="TPR"/>
    <property type="match status" value="2"/>
</dbReference>
<organism evidence="4">
    <name type="scientific">Oscillatoriales cyanobacterium SpSt-402</name>
    <dbReference type="NCBI Taxonomy" id="2282168"/>
    <lineage>
        <taxon>Bacteria</taxon>
        <taxon>Bacillati</taxon>
        <taxon>Cyanobacteriota</taxon>
        <taxon>Cyanophyceae</taxon>
        <taxon>Oscillatoriophycideae</taxon>
        <taxon>Oscillatoriales</taxon>
    </lineage>
</organism>
<evidence type="ECO:0000256" key="3">
    <source>
        <dbReference type="SAM" id="Phobius"/>
    </source>
</evidence>
<accession>A0A832M3G3</accession>
<evidence type="ECO:0000256" key="2">
    <source>
        <dbReference type="SAM" id="MobiDB-lite"/>
    </source>
</evidence>
<keyword evidence="3" id="KW-0472">Membrane</keyword>
<dbReference type="Pfam" id="PF13432">
    <property type="entry name" value="TPR_16"/>
    <property type="match status" value="1"/>
</dbReference>
<feature type="transmembrane region" description="Helical" evidence="3">
    <location>
        <begin position="40"/>
        <end position="61"/>
    </location>
</feature>
<feature type="region of interest" description="Disordered" evidence="2">
    <location>
        <begin position="97"/>
        <end position="127"/>
    </location>
</feature>
<dbReference type="AlphaFoldDB" id="A0A832M3G3"/>